<evidence type="ECO:0000313" key="14">
    <source>
        <dbReference type="EMBL" id="PZC73985.1"/>
    </source>
</evidence>
<dbReference type="InterPro" id="IPR006612">
    <property type="entry name" value="THAP_Znf"/>
</dbReference>
<dbReference type="SUPFAM" id="SSF57716">
    <property type="entry name" value="Glucocorticoid receptor-like (DNA-binding domain)"/>
    <property type="match status" value="1"/>
</dbReference>
<keyword evidence="10" id="KW-0539">Nucleus</keyword>
<evidence type="ECO:0000256" key="7">
    <source>
        <dbReference type="ARBA" id="ARBA00023054"/>
    </source>
</evidence>
<evidence type="ECO:0000256" key="6">
    <source>
        <dbReference type="ARBA" id="ARBA00023015"/>
    </source>
</evidence>
<keyword evidence="3" id="KW-0479">Metal-binding</keyword>
<keyword evidence="8 12" id="KW-0238">DNA-binding</keyword>
<keyword evidence="5" id="KW-0862">Zinc</keyword>
<dbReference type="InterPro" id="IPR038441">
    <property type="entry name" value="THAP_Znf_sf"/>
</dbReference>
<proteinExistence type="inferred from homology"/>
<evidence type="ECO:0000256" key="8">
    <source>
        <dbReference type="ARBA" id="ARBA00023125"/>
    </source>
</evidence>
<reference evidence="14 15" key="1">
    <citation type="journal article" date="2017" name="BMC Biol.">
        <title>Genomic innovations, transcriptional plasticity and gene loss underlying the evolution and divergence of two highly polyphagous and invasive Helicoverpa pest species.</title>
        <authorList>
            <person name="Pearce S.L."/>
            <person name="Clarke D.F."/>
            <person name="East P.D."/>
            <person name="Elfekih S."/>
            <person name="Gordon K.H."/>
            <person name="Jermiin L.S."/>
            <person name="McGaughran A."/>
            <person name="Oakeshott J.G."/>
            <person name="Papanikolaou A."/>
            <person name="Perera O.P."/>
            <person name="Rane R.V."/>
            <person name="Richards S."/>
            <person name="Tay W.T."/>
            <person name="Walsh T.K."/>
            <person name="Anderson A."/>
            <person name="Anderson C.J."/>
            <person name="Asgari S."/>
            <person name="Board P.G."/>
            <person name="Bretschneider A."/>
            <person name="Campbell P.M."/>
            <person name="Chertemps T."/>
            <person name="Christeller J.T."/>
            <person name="Coppin C.W."/>
            <person name="Downes S.J."/>
            <person name="Duan G."/>
            <person name="Farnsworth C.A."/>
            <person name="Good R.T."/>
            <person name="Han L.B."/>
            <person name="Han Y.C."/>
            <person name="Hatje K."/>
            <person name="Horne I."/>
            <person name="Huang Y.P."/>
            <person name="Hughes D.S."/>
            <person name="Jacquin-Joly E."/>
            <person name="James W."/>
            <person name="Jhangiani S."/>
            <person name="Kollmar M."/>
            <person name="Kuwar S.S."/>
            <person name="Li S."/>
            <person name="Liu N.Y."/>
            <person name="Maibeche M.T."/>
            <person name="Miller J.R."/>
            <person name="Montagne N."/>
            <person name="Perry T."/>
            <person name="Qu J."/>
            <person name="Song S.V."/>
            <person name="Sutton G.G."/>
            <person name="Vogel H."/>
            <person name="Walenz B.P."/>
            <person name="Xu W."/>
            <person name="Zhang H.J."/>
            <person name="Zou Z."/>
            <person name="Batterham P."/>
            <person name="Edwards O.R."/>
            <person name="Feyereisen R."/>
            <person name="Gibbs R.A."/>
            <person name="Heckel D.G."/>
            <person name="McGrath A."/>
            <person name="Robin C."/>
            <person name="Scherer S.E."/>
            <person name="Worley K.C."/>
            <person name="Wu Y.D."/>
        </authorList>
    </citation>
    <scope>NUCLEOTIDE SEQUENCE [LARGE SCALE GENOMIC DNA]</scope>
    <source>
        <strain evidence="14">Harm_GR_Male_#8</strain>
        <tissue evidence="14">Whole organism</tissue>
    </source>
</reference>
<evidence type="ECO:0000256" key="12">
    <source>
        <dbReference type="PROSITE-ProRule" id="PRU00309"/>
    </source>
</evidence>
<dbReference type="PANTHER" id="PTHR46600:SF1">
    <property type="entry name" value="THAP DOMAIN-CONTAINING PROTEIN 1"/>
    <property type="match status" value="1"/>
</dbReference>
<dbReference type="AlphaFoldDB" id="A0A2W1BJV9"/>
<organism evidence="14 15">
    <name type="scientific">Helicoverpa armigera</name>
    <name type="common">Cotton bollworm</name>
    <name type="synonym">Heliothis armigera</name>
    <dbReference type="NCBI Taxonomy" id="29058"/>
    <lineage>
        <taxon>Eukaryota</taxon>
        <taxon>Metazoa</taxon>
        <taxon>Ecdysozoa</taxon>
        <taxon>Arthropoda</taxon>
        <taxon>Hexapoda</taxon>
        <taxon>Insecta</taxon>
        <taxon>Pterygota</taxon>
        <taxon>Neoptera</taxon>
        <taxon>Endopterygota</taxon>
        <taxon>Lepidoptera</taxon>
        <taxon>Glossata</taxon>
        <taxon>Ditrysia</taxon>
        <taxon>Noctuoidea</taxon>
        <taxon>Noctuidae</taxon>
        <taxon>Heliothinae</taxon>
        <taxon>Helicoverpa</taxon>
    </lineage>
</organism>
<gene>
    <name evidence="14" type="primary">HaOG208474</name>
    <name evidence="14" type="ORF">B5X24_HaOG208474</name>
</gene>
<name>A0A2W1BJV9_HELAM</name>
<comment type="similarity">
    <text evidence="2">Belongs to the THAP1 family.</text>
</comment>
<dbReference type="SMART" id="SM00980">
    <property type="entry name" value="THAP"/>
    <property type="match status" value="1"/>
</dbReference>
<keyword evidence="11" id="KW-0131">Cell cycle</keyword>
<dbReference type="Proteomes" id="UP000249218">
    <property type="component" value="Unassembled WGS sequence"/>
</dbReference>
<evidence type="ECO:0000256" key="4">
    <source>
        <dbReference type="ARBA" id="ARBA00022771"/>
    </source>
</evidence>
<evidence type="ECO:0000256" key="11">
    <source>
        <dbReference type="ARBA" id="ARBA00023306"/>
    </source>
</evidence>
<evidence type="ECO:0000256" key="10">
    <source>
        <dbReference type="ARBA" id="ARBA00023242"/>
    </source>
</evidence>
<evidence type="ECO:0000313" key="15">
    <source>
        <dbReference type="Proteomes" id="UP000249218"/>
    </source>
</evidence>
<keyword evidence="9" id="KW-0804">Transcription</keyword>
<dbReference type="Pfam" id="PF05485">
    <property type="entry name" value="THAP"/>
    <property type="match status" value="1"/>
</dbReference>
<keyword evidence="6" id="KW-0805">Transcription regulation</keyword>
<dbReference type="PANTHER" id="PTHR46600">
    <property type="entry name" value="THAP DOMAIN-CONTAINING"/>
    <property type="match status" value="1"/>
</dbReference>
<comment type="subcellular location">
    <subcellularLocation>
        <location evidence="1">Nucleus</location>
        <location evidence="1">Nucleoplasm</location>
    </subcellularLocation>
</comment>
<dbReference type="GO" id="GO:0008270">
    <property type="term" value="F:zinc ion binding"/>
    <property type="evidence" value="ECO:0007669"/>
    <property type="project" value="UniProtKB-KW"/>
</dbReference>
<keyword evidence="15" id="KW-1185">Reference proteome</keyword>
<evidence type="ECO:0000256" key="5">
    <source>
        <dbReference type="ARBA" id="ARBA00022833"/>
    </source>
</evidence>
<accession>A0A2W1BJV9</accession>
<evidence type="ECO:0000256" key="2">
    <source>
        <dbReference type="ARBA" id="ARBA00006177"/>
    </source>
</evidence>
<dbReference type="GO" id="GO:0043565">
    <property type="term" value="F:sequence-specific DNA binding"/>
    <property type="evidence" value="ECO:0007669"/>
    <property type="project" value="InterPro"/>
</dbReference>
<dbReference type="PROSITE" id="PS50950">
    <property type="entry name" value="ZF_THAP"/>
    <property type="match status" value="1"/>
</dbReference>
<keyword evidence="4 12" id="KW-0863">Zinc-finger</keyword>
<keyword evidence="7" id="KW-0175">Coiled coil</keyword>
<dbReference type="InterPro" id="IPR026516">
    <property type="entry name" value="THAP1/10"/>
</dbReference>
<feature type="domain" description="THAP-type" evidence="13">
    <location>
        <begin position="1"/>
        <end position="87"/>
    </location>
</feature>
<evidence type="ECO:0000256" key="3">
    <source>
        <dbReference type="ARBA" id="ARBA00022723"/>
    </source>
</evidence>
<dbReference type="Gene3D" id="6.20.210.20">
    <property type="entry name" value="THAP domain"/>
    <property type="match status" value="1"/>
</dbReference>
<evidence type="ECO:0000259" key="13">
    <source>
        <dbReference type="PROSITE" id="PS50950"/>
    </source>
</evidence>
<protein>
    <recommendedName>
        <fullName evidence="13">THAP-type domain-containing protein</fullName>
    </recommendedName>
</protein>
<evidence type="ECO:0000256" key="1">
    <source>
        <dbReference type="ARBA" id="ARBA00004642"/>
    </source>
</evidence>
<evidence type="ECO:0000256" key="9">
    <source>
        <dbReference type="ARBA" id="ARBA00023163"/>
    </source>
</evidence>
<dbReference type="GO" id="GO:0005654">
    <property type="term" value="C:nucleoplasm"/>
    <property type="evidence" value="ECO:0007669"/>
    <property type="project" value="UniProtKB-SubCell"/>
</dbReference>
<dbReference type="EMBL" id="KZ150075">
    <property type="protein sequence ID" value="PZC73985.1"/>
    <property type="molecule type" value="Genomic_DNA"/>
</dbReference>
<sequence length="121" mass="14214">MEQQKKTYYNCSVDGCFNSTINSELSFFSLPVDSERKTEWLRLMHREDLKDKTCLRARVCEAHFCPNSIILRSNRKMLKRNSVPQLLLPLPIHNFADKETQTVIETAHKILQKAQFNCLRL</sequence>